<evidence type="ECO:0000256" key="2">
    <source>
        <dbReference type="ARBA" id="ARBA00022741"/>
    </source>
</evidence>
<dbReference type="PROSITE" id="PS51194">
    <property type="entry name" value="HELICASE_CTER"/>
    <property type="match status" value="1"/>
</dbReference>
<dbReference type="InterPro" id="IPR014001">
    <property type="entry name" value="Helicase_ATP-bd"/>
</dbReference>
<dbReference type="InterPro" id="IPR050547">
    <property type="entry name" value="DEAD_box_RNA_helicases"/>
</dbReference>
<evidence type="ECO:0000256" key="6">
    <source>
        <dbReference type="PROSITE-ProRule" id="PRU00552"/>
    </source>
</evidence>
<evidence type="ECO:0000256" key="5">
    <source>
        <dbReference type="ARBA" id="ARBA00022840"/>
    </source>
</evidence>
<dbReference type="PANTHER" id="PTHR47963:SF8">
    <property type="entry name" value="ATP-DEPENDENT RNA HELICASE DEAD"/>
    <property type="match status" value="1"/>
</dbReference>
<dbReference type="PROSITE" id="PS51195">
    <property type="entry name" value="Q_MOTIF"/>
    <property type="match status" value="1"/>
</dbReference>
<dbReference type="SMART" id="SM00490">
    <property type="entry name" value="HELICc"/>
    <property type="match status" value="1"/>
</dbReference>
<evidence type="ECO:0000256" key="4">
    <source>
        <dbReference type="ARBA" id="ARBA00022806"/>
    </source>
</evidence>
<gene>
    <name evidence="12" type="ORF">H9Q81_04305</name>
</gene>
<dbReference type="Pfam" id="PF00271">
    <property type="entry name" value="Helicase_C"/>
    <property type="match status" value="1"/>
</dbReference>
<dbReference type="KEGG" id="fho:H9Q81_04305"/>
<dbReference type="InterPro" id="IPR001650">
    <property type="entry name" value="Helicase_C-like"/>
</dbReference>
<dbReference type="EMBL" id="CP060637">
    <property type="protein sequence ID" value="QNM16054.1"/>
    <property type="molecule type" value="Genomic_DNA"/>
</dbReference>
<protein>
    <recommendedName>
        <fullName evidence="1">RNA helicase</fullName>
        <ecNumber evidence="1">3.6.4.13</ecNumber>
    </recommendedName>
</protein>
<evidence type="ECO:0000259" key="11">
    <source>
        <dbReference type="PROSITE" id="PS51195"/>
    </source>
</evidence>
<evidence type="ECO:0000256" key="7">
    <source>
        <dbReference type="RuleBase" id="RU000492"/>
    </source>
</evidence>
<proteinExistence type="inferred from homology"/>
<dbReference type="SUPFAM" id="SSF52540">
    <property type="entry name" value="P-loop containing nucleoside triphosphate hydrolases"/>
    <property type="match status" value="1"/>
</dbReference>
<evidence type="ECO:0000259" key="10">
    <source>
        <dbReference type="PROSITE" id="PS51194"/>
    </source>
</evidence>
<dbReference type="Gene3D" id="3.40.50.300">
    <property type="entry name" value="P-loop containing nucleotide triphosphate hydrolases"/>
    <property type="match status" value="2"/>
</dbReference>
<keyword evidence="13" id="KW-1185">Reference proteome</keyword>
<dbReference type="PROSITE" id="PS00039">
    <property type="entry name" value="DEAD_ATP_HELICASE"/>
    <property type="match status" value="1"/>
</dbReference>
<feature type="compositionally biased region" description="Basic and acidic residues" evidence="8">
    <location>
        <begin position="515"/>
        <end position="537"/>
    </location>
</feature>
<feature type="domain" description="DEAD-box RNA helicase Q" evidence="11">
    <location>
        <begin position="5"/>
        <end position="33"/>
    </location>
</feature>
<dbReference type="GO" id="GO:0003724">
    <property type="term" value="F:RNA helicase activity"/>
    <property type="evidence" value="ECO:0007669"/>
    <property type="project" value="UniProtKB-EC"/>
</dbReference>
<dbReference type="AlphaFoldDB" id="A0A7G9GZ22"/>
<dbReference type="GO" id="GO:0003723">
    <property type="term" value="F:RNA binding"/>
    <property type="evidence" value="ECO:0007669"/>
    <property type="project" value="TreeGrafter"/>
</dbReference>
<dbReference type="RefSeq" id="WP_187423198.1">
    <property type="nucleotide sequence ID" value="NZ_CP060637.1"/>
</dbReference>
<evidence type="ECO:0000313" key="13">
    <source>
        <dbReference type="Proteomes" id="UP000515913"/>
    </source>
</evidence>
<feature type="domain" description="Helicase C-terminal" evidence="10">
    <location>
        <begin position="217"/>
        <end position="378"/>
    </location>
</feature>
<dbReference type="InterPro" id="IPR014014">
    <property type="entry name" value="RNA_helicase_DEAD_Q_motif"/>
</dbReference>
<dbReference type="GO" id="GO:0016787">
    <property type="term" value="F:hydrolase activity"/>
    <property type="evidence" value="ECO:0007669"/>
    <property type="project" value="UniProtKB-KW"/>
</dbReference>
<dbReference type="InterPro" id="IPR027417">
    <property type="entry name" value="P-loop_NTPase"/>
</dbReference>
<evidence type="ECO:0000313" key="12">
    <source>
        <dbReference type="EMBL" id="QNM16054.1"/>
    </source>
</evidence>
<dbReference type="CDD" id="cd00268">
    <property type="entry name" value="DEADc"/>
    <property type="match status" value="1"/>
</dbReference>
<feature type="domain" description="Helicase ATP-binding" evidence="9">
    <location>
        <begin position="37"/>
        <end position="206"/>
    </location>
</feature>
<dbReference type="InterPro" id="IPR012677">
    <property type="entry name" value="Nucleotide-bd_a/b_plait_sf"/>
</dbReference>
<dbReference type="Pfam" id="PF00270">
    <property type="entry name" value="DEAD"/>
    <property type="match status" value="1"/>
</dbReference>
<keyword evidence="5 7" id="KW-0067">ATP-binding</keyword>
<dbReference type="EC" id="3.6.4.13" evidence="1"/>
<dbReference type="Gene3D" id="3.30.70.330">
    <property type="match status" value="1"/>
</dbReference>
<dbReference type="Proteomes" id="UP000515913">
    <property type="component" value="Chromosome"/>
</dbReference>
<name>A0A7G9GZ22_9FUSO</name>
<evidence type="ECO:0000256" key="3">
    <source>
        <dbReference type="ARBA" id="ARBA00022801"/>
    </source>
</evidence>
<keyword evidence="3 7" id="KW-0378">Hydrolase</keyword>
<dbReference type="InterPro" id="IPR005580">
    <property type="entry name" value="DbpA/CsdA_RNA-bd_dom"/>
</dbReference>
<feature type="short sequence motif" description="Q motif" evidence="6">
    <location>
        <begin position="5"/>
        <end position="33"/>
    </location>
</feature>
<dbReference type="PROSITE" id="PS51192">
    <property type="entry name" value="HELICASE_ATP_BIND_1"/>
    <property type="match status" value="1"/>
</dbReference>
<dbReference type="CDD" id="cd18787">
    <property type="entry name" value="SF2_C_DEAD"/>
    <property type="match status" value="1"/>
</dbReference>
<reference evidence="12 13" key="1">
    <citation type="submission" date="2020-08" db="EMBL/GenBank/DDBJ databases">
        <authorList>
            <person name="Liu C."/>
            <person name="Sun Q."/>
        </authorList>
    </citation>
    <scope>NUCLEOTIDE SEQUENCE [LARGE SCALE GENOMIC DNA]</scope>
    <source>
        <strain evidence="12 13">NSJ-57</strain>
    </source>
</reference>
<dbReference type="InterPro" id="IPR000629">
    <property type="entry name" value="RNA-helicase_DEAD-box_CS"/>
</dbReference>
<evidence type="ECO:0000259" key="9">
    <source>
        <dbReference type="PROSITE" id="PS51192"/>
    </source>
</evidence>
<feature type="compositionally biased region" description="Basic residues" evidence="8">
    <location>
        <begin position="540"/>
        <end position="549"/>
    </location>
</feature>
<accession>A0A7G9GZ22</accession>
<evidence type="ECO:0000256" key="1">
    <source>
        <dbReference type="ARBA" id="ARBA00012552"/>
    </source>
</evidence>
<dbReference type="InterPro" id="IPR044742">
    <property type="entry name" value="DEAD/DEAH_RhlB"/>
</dbReference>
<evidence type="ECO:0000256" key="8">
    <source>
        <dbReference type="SAM" id="MobiDB-lite"/>
    </source>
</evidence>
<keyword evidence="4 7" id="KW-0347">Helicase</keyword>
<dbReference type="Pfam" id="PF03880">
    <property type="entry name" value="DbpA"/>
    <property type="match status" value="1"/>
</dbReference>
<dbReference type="PANTHER" id="PTHR47963">
    <property type="entry name" value="DEAD-BOX ATP-DEPENDENT RNA HELICASE 47, MITOCHONDRIAL"/>
    <property type="match status" value="1"/>
</dbReference>
<dbReference type="GO" id="GO:0005524">
    <property type="term" value="F:ATP binding"/>
    <property type="evidence" value="ECO:0007669"/>
    <property type="project" value="UniProtKB-KW"/>
</dbReference>
<dbReference type="InterPro" id="IPR011545">
    <property type="entry name" value="DEAD/DEAH_box_helicase_dom"/>
</dbReference>
<comment type="similarity">
    <text evidence="7">Belongs to the DEAD box helicase family.</text>
</comment>
<feature type="region of interest" description="Disordered" evidence="8">
    <location>
        <begin position="515"/>
        <end position="549"/>
    </location>
</feature>
<keyword evidence="2 7" id="KW-0547">Nucleotide-binding</keyword>
<sequence length="549" mass="62099">MEKLEQFRNLGLGEKTIKALLKKGFEEPTPIQALTIPALLNGDKDIIGQAQTGTGKTAAFSLPILENFTPNGTIQAIVLTPTRELAGQVCEEMNTLAAGKKIKVTPVYGGQSIELQIRNLKKGTDIVVGTPGRVMDLMDRKLIKLNNLKYFILDEADEMLNMGFVEDIEKILQATNEDKRMLFFSATMPAEILKIAKNHMKEYEILAVKAKELTTNLTDQIYFEVNERDKFEALCRIIDLTKDFYGIVFCRTKNDANELVGRLNDRGYDAEGLHGDISQNYREVTLKRFKAKKINILVATDVAARGIDVNDLSHVINYSIPQEAESYVHRIGRTGRAGKEGTAITFITPREYRRLLQIQKTVKTEIRKERVPEIKDVIQAKKFRLMEDLNDILAQGDYENFKDFAKELLTGENSLDIIAALLKHSYDDILDENSYNEIGEIRLEKTGKVRLFIALGKKTGMNPKKLVDYIISKAKVDNRKLKNVEVFENFSFVSVPFAEAETILAAFNEERNGKKPLIEKAKEKSKDGSSKGNERSAARPVRRRKKENN</sequence>
<dbReference type="SMART" id="SM00487">
    <property type="entry name" value="DEXDc"/>
    <property type="match status" value="1"/>
</dbReference>
<dbReference type="CDD" id="cd12252">
    <property type="entry name" value="RRM_DbpA"/>
    <property type="match status" value="1"/>
</dbReference>
<organism evidence="12 13">
    <name type="scientific">Fusobacterium hominis</name>
    <dbReference type="NCBI Taxonomy" id="2764326"/>
    <lineage>
        <taxon>Bacteria</taxon>
        <taxon>Fusobacteriati</taxon>
        <taxon>Fusobacteriota</taxon>
        <taxon>Fusobacteriia</taxon>
        <taxon>Fusobacteriales</taxon>
        <taxon>Fusobacteriaceae</taxon>
        <taxon>Fusobacterium</taxon>
    </lineage>
</organism>